<organism evidence="2 3">
    <name type="scientific">Meristemomyces frigidus</name>
    <dbReference type="NCBI Taxonomy" id="1508187"/>
    <lineage>
        <taxon>Eukaryota</taxon>
        <taxon>Fungi</taxon>
        <taxon>Dikarya</taxon>
        <taxon>Ascomycota</taxon>
        <taxon>Pezizomycotina</taxon>
        <taxon>Dothideomycetes</taxon>
        <taxon>Dothideomycetidae</taxon>
        <taxon>Mycosphaerellales</taxon>
        <taxon>Teratosphaeriaceae</taxon>
        <taxon>Meristemomyces</taxon>
    </lineage>
</organism>
<name>A0AAN7YTC9_9PEZI</name>
<evidence type="ECO:0000313" key="2">
    <source>
        <dbReference type="EMBL" id="KAK5117003.1"/>
    </source>
</evidence>
<dbReference type="Proteomes" id="UP001310890">
    <property type="component" value="Unassembled WGS sequence"/>
</dbReference>
<feature type="domain" description="CPAF-like PDZ" evidence="1">
    <location>
        <begin position="96"/>
        <end position="216"/>
    </location>
</feature>
<comment type="caution">
    <text evidence="2">The sequence shown here is derived from an EMBL/GenBank/DDBJ whole genome shotgun (WGS) entry which is preliminary data.</text>
</comment>
<dbReference type="Pfam" id="PF23658">
    <property type="entry name" value="PDZ_CPAF_rel"/>
    <property type="match status" value="1"/>
</dbReference>
<accession>A0AAN7YTC9</accession>
<gene>
    <name evidence="2" type="ORF">LTR62_006724</name>
</gene>
<reference evidence="2" key="1">
    <citation type="submission" date="2023-08" db="EMBL/GenBank/DDBJ databases">
        <title>Black Yeasts Isolated from many extreme environments.</title>
        <authorList>
            <person name="Coleine C."/>
            <person name="Stajich J.E."/>
            <person name="Selbmann L."/>
        </authorList>
    </citation>
    <scope>NUCLEOTIDE SEQUENCE</scope>
    <source>
        <strain evidence="2">CCFEE 5401</strain>
    </source>
</reference>
<dbReference type="InterPro" id="IPR052766">
    <property type="entry name" value="S41A_metabolite_peptidase"/>
</dbReference>
<dbReference type="AlphaFoldDB" id="A0AAN7YTC9"/>
<dbReference type="Gene3D" id="3.90.226.10">
    <property type="entry name" value="2-enoyl-CoA Hydratase, Chain A, domain 1"/>
    <property type="match status" value="1"/>
</dbReference>
<dbReference type="PANTHER" id="PTHR37049">
    <property type="entry name" value="PEPTIDASE S41 FAMILY PROTEIN"/>
    <property type="match status" value="1"/>
</dbReference>
<dbReference type="SUPFAM" id="SSF52096">
    <property type="entry name" value="ClpP/crotonase"/>
    <property type="match status" value="1"/>
</dbReference>
<evidence type="ECO:0000259" key="1">
    <source>
        <dbReference type="Pfam" id="PF23658"/>
    </source>
</evidence>
<dbReference type="PANTHER" id="PTHR37049:SF5">
    <property type="entry name" value="TAIL SPECIFIC PROTEASE DOMAIN-CONTAINING PROTEIN"/>
    <property type="match status" value="1"/>
</dbReference>
<protein>
    <recommendedName>
        <fullName evidence="1">CPAF-like PDZ domain-containing protein</fullName>
    </recommendedName>
</protein>
<dbReference type="EMBL" id="JAVRRL010000006">
    <property type="protein sequence ID" value="KAK5117003.1"/>
    <property type="molecule type" value="Genomic_DNA"/>
</dbReference>
<sequence length="394" mass="42916">MAGSPTIGTVEGPPAGHYWNTTLQYHSTLEYVKSPPSTYQQPATDLIGSLQAIQDVIDSDGFENEYQFEAALQSLLYSTHDAHVSFVAGVLSSFSFGSLNGLTSVSVDGVAPPKVYFTDDLLLNQTDPNTSWEPSAVALINGTNVYEYLTRFAALNSFGTLEPNADWNSLFESPVLDILDQFSVWGGDTTFYPGDVFNYTFENGTELQDEFLAVYDDSGPTGPLETGGDFYNFFVLGFYPASYDTSVSSNATDNATCQNFTSWGNSTQSTAYPDPNIVQADLGCSGYVTGYFLNDSDVAVLSLPTFWAVDNAIQTYSDAVQDFIDGAQAAGKTKIVIDLQSNGGGDVLLVSYRDLRAPRVLLVKLTCMIFSYAYTVFKQFFTSIDPYAGSFRRA</sequence>
<dbReference type="InterPro" id="IPR029045">
    <property type="entry name" value="ClpP/crotonase-like_dom_sf"/>
</dbReference>
<proteinExistence type="predicted"/>
<evidence type="ECO:0000313" key="3">
    <source>
        <dbReference type="Proteomes" id="UP001310890"/>
    </source>
</evidence>
<dbReference type="InterPro" id="IPR056186">
    <property type="entry name" value="PDZ_CPAF-rel"/>
</dbReference>